<feature type="region of interest" description="Disordered" evidence="1">
    <location>
        <begin position="1"/>
        <end position="21"/>
    </location>
</feature>
<dbReference type="Proteomes" id="UP000237662">
    <property type="component" value="Unassembled WGS sequence"/>
</dbReference>
<dbReference type="EMBL" id="PTJC01000005">
    <property type="protein sequence ID" value="PPK88443.1"/>
    <property type="molecule type" value="Genomic_DNA"/>
</dbReference>
<dbReference type="OrthoDB" id="1271679at2"/>
<reference evidence="2 3" key="1">
    <citation type="submission" date="2018-02" db="EMBL/GenBank/DDBJ databases">
        <title>Genomic Encyclopedia of Archaeal and Bacterial Type Strains, Phase II (KMG-II): from individual species to whole genera.</title>
        <authorList>
            <person name="Goeker M."/>
        </authorList>
    </citation>
    <scope>NUCLEOTIDE SEQUENCE [LARGE SCALE GENOMIC DNA]</scope>
    <source>
        <strain evidence="2 3">DSM 29526</strain>
    </source>
</reference>
<proteinExistence type="predicted"/>
<protein>
    <recommendedName>
        <fullName evidence="4">Glyoxalase</fullName>
    </recommendedName>
</protein>
<accession>A0A2S6IAB5</accession>
<evidence type="ECO:0000313" key="2">
    <source>
        <dbReference type="EMBL" id="PPK88443.1"/>
    </source>
</evidence>
<dbReference type="RefSeq" id="WP_104418990.1">
    <property type="nucleotide sequence ID" value="NZ_PTJC01000005.1"/>
</dbReference>
<evidence type="ECO:0000256" key="1">
    <source>
        <dbReference type="SAM" id="MobiDB-lite"/>
    </source>
</evidence>
<comment type="caution">
    <text evidence="2">The sequence shown here is derived from an EMBL/GenBank/DDBJ whole genome shotgun (WGS) entry which is preliminary data.</text>
</comment>
<evidence type="ECO:0008006" key="4">
    <source>
        <dbReference type="Google" id="ProtNLM"/>
    </source>
</evidence>
<keyword evidence="3" id="KW-1185">Reference proteome</keyword>
<gene>
    <name evidence="2" type="ORF">CLV84_1410</name>
</gene>
<dbReference type="AlphaFoldDB" id="A0A2S6IAB5"/>
<sequence>MRPHIDTQPTDSPDEAFQNDTLRPILKQQHDRLVAVMVHYLDKRKVRLHSLPAAQRFDKVKELVTRDNRLRGLLFGMTVGHFDPEEMQYYLDNESSVNRRITNLLVERLRGAL</sequence>
<evidence type="ECO:0000313" key="3">
    <source>
        <dbReference type="Proteomes" id="UP000237662"/>
    </source>
</evidence>
<organism evidence="2 3">
    <name type="scientific">Neolewinella xylanilytica</name>
    <dbReference type="NCBI Taxonomy" id="1514080"/>
    <lineage>
        <taxon>Bacteria</taxon>
        <taxon>Pseudomonadati</taxon>
        <taxon>Bacteroidota</taxon>
        <taxon>Saprospiria</taxon>
        <taxon>Saprospirales</taxon>
        <taxon>Lewinellaceae</taxon>
        <taxon>Neolewinella</taxon>
    </lineage>
</organism>
<name>A0A2S6IAB5_9BACT</name>